<protein>
    <recommendedName>
        <fullName evidence="6 8">Large ribosomal subunit protein uL24</fullName>
    </recommendedName>
</protein>
<comment type="subunit">
    <text evidence="8">Part of the 50S ribosomal subunit.</text>
</comment>
<dbReference type="AlphaFoldDB" id="D0KXI3"/>
<dbReference type="Proteomes" id="UP000009102">
    <property type="component" value="Chromosome"/>
</dbReference>
<gene>
    <name evidence="8" type="primary">rplX</name>
    <name evidence="11" type="ordered locus">Hneap_0334</name>
</gene>
<dbReference type="InterPro" id="IPR005824">
    <property type="entry name" value="KOW"/>
</dbReference>
<dbReference type="HAMAP" id="MF_01326_B">
    <property type="entry name" value="Ribosomal_uL24_B"/>
    <property type="match status" value="1"/>
</dbReference>
<keyword evidence="3 8" id="KW-0694">RNA-binding</keyword>
<evidence type="ECO:0000256" key="1">
    <source>
        <dbReference type="ARBA" id="ARBA00010618"/>
    </source>
</evidence>
<proteinExistence type="inferred from homology"/>
<comment type="similarity">
    <text evidence="1 8 9">Belongs to the universal ribosomal protein uL24 family.</text>
</comment>
<dbReference type="InterPro" id="IPR014722">
    <property type="entry name" value="Rib_uL2_dom2"/>
</dbReference>
<dbReference type="GO" id="GO:0005840">
    <property type="term" value="C:ribosome"/>
    <property type="evidence" value="ECO:0007669"/>
    <property type="project" value="UniProtKB-KW"/>
</dbReference>
<dbReference type="GO" id="GO:1990904">
    <property type="term" value="C:ribonucleoprotein complex"/>
    <property type="evidence" value="ECO:0007669"/>
    <property type="project" value="UniProtKB-KW"/>
</dbReference>
<evidence type="ECO:0000313" key="12">
    <source>
        <dbReference type="Proteomes" id="UP000009102"/>
    </source>
</evidence>
<dbReference type="HOGENOM" id="CLU_093315_2_2_6"/>
<dbReference type="EMBL" id="CP001801">
    <property type="protein sequence ID" value="ACX95197.1"/>
    <property type="molecule type" value="Genomic_DNA"/>
</dbReference>
<dbReference type="SUPFAM" id="SSF50104">
    <property type="entry name" value="Translation proteins SH3-like domain"/>
    <property type="match status" value="1"/>
</dbReference>
<dbReference type="Gene3D" id="2.30.30.30">
    <property type="match status" value="1"/>
</dbReference>
<dbReference type="FunFam" id="2.30.30.30:FF:000004">
    <property type="entry name" value="50S ribosomal protein L24"/>
    <property type="match status" value="1"/>
</dbReference>
<evidence type="ECO:0000256" key="8">
    <source>
        <dbReference type="HAMAP-Rule" id="MF_01326"/>
    </source>
</evidence>
<evidence type="ECO:0000256" key="5">
    <source>
        <dbReference type="ARBA" id="ARBA00023274"/>
    </source>
</evidence>
<keyword evidence="5 8" id="KW-0687">Ribonucleoprotein</keyword>
<evidence type="ECO:0000256" key="2">
    <source>
        <dbReference type="ARBA" id="ARBA00022730"/>
    </source>
</evidence>
<evidence type="ECO:0000256" key="4">
    <source>
        <dbReference type="ARBA" id="ARBA00022980"/>
    </source>
</evidence>
<dbReference type="PROSITE" id="PS01108">
    <property type="entry name" value="RIBOSOMAL_L24"/>
    <property type="match status" value="1"/>
</dbReference>
<evidence type="ECO:0000313" key="11">
    <source>
        <dbReference type="EMBL" id="ACX95197.1"/>
    </source>
</evidence>
<feature type="domain" description="KOW" evidence="10">
    <location>
        <begin position="3"/>
        <end position="30"/>
    </location>
</feature>
<dbReference type="OrthoDB" id="9807419at2"/>
<reference evidence="11 12" key="1">
    <citation type="submission" date="2009-10" db="EMBL/GenBank/DDBJ databases">
        <title>Complete sequence of Halothiobacillus neapolitanus c2.</title>
        <authorList>
            <consortium name="US DOE Joint Genome Institute"/>
            <person name="Lucas S."/>
            <person name="Copeland A."/>
            <person name="Lapidus A."/>
            <person name="Glavina del Rio T."/>
            <person name="Tice H."/>
            <person name="Bruce D."/>
            <person name="Goodwin L."/>
            <person name="Pitluck S."/>
            <person name="Davenport K."/>
            <person name="Brettin T."/>
            <person name="Detter J.C."/>
            <person name="Han C."/>
            <person name="Tapia R."/>
            <person name="Larimer F."/>
            <person name="Land M."/>
            <person name="Hauser L."/>
            <person name="Kyrpides N."/>
            <person name="Mikhailova N."/>
            <person name="Kerfeld C."/>
            <person name="Cannon G."/>
            <person name="Heinhort S."/>
        </authorList>
    </citation>
    <scope>NUCLEOTIDE SEQUENCE [LARGE SCALE GENOMIC DNA]</scope>
    <source>
        <strain evidence="12">ATCC 23641 / c2</strain>
    </source>
</reference>
<sequence length="107" mass="11905">MRKIRQGDEVVVIAGKDKGRRGTVLRVINDGARVVVENINKVKKHMKPNPMLGQTGGIIEMEKSIDISNVMLFNPASEKGDRVGFKHLEDGTKVRFFKSNGEVVDTK</sequence>
<dbReference type="CDD" id="cd06089">
    <property type="entry name" value="KOW_RPL26"/>
    <property type="match status" value="1"/>
</dbReference>
<dbReference type="Pfam" id="PF17136">
    <property type="entry name" value="ribosomal_L24"/>
    <property type="match status" value="1"/>
</dbReference>
<dbReference type="InterPro" id="IPR005825">
    <property type="entry name" value="Ribosomal_uL24_CS"/>
</dbReference>
<evidence type="ECO:0000259" key="10">
    <source>
        <dbReference type="SMART" id="SM00739"/>
    </source>
</evidence>
<dbReference type="GO" id="GO:0006412">
    <property type="term" value="P:translation"/>
    <property type="evidence" value="ECO:0007669"/>
    <property type="project" value="UniProtKB-UniRule"/>
</dbReference>
<keyword evidence="2 8" id="KW-0699">rRNA-binding</keyword>
<organism evidence="11 12">
    <name type="scientific">Halothiobacillus neapolitanus (strain ATCC 23641 / DSM 15147 / CIP 104769 / NCIMB 8539 / c2)</name>
    <name type="common">Thiobacillus neapolitanus</name>
    <dbReference type="NCBI Taxonomy" id="555778"/>
    <lineage>
        <taxon>Bacteria</taxon>
        <taxon>Pseudomonadati</taxon>
        <taxon>Pseudomonadota</taxon>
        <taxon>Gammaproteobacteria</taxon>
        <taxon>Chromatiales</taxon>
        <taxon>Halothiobacillaceae</taxon>
        <taxon>Halothiobacillus</taxon>
    </lineage>
</organism>
<dbReference type="Pfam" id="PF00467">
    <property type="entry name" value="KOW"/>
    <property type="match status" value="1"/>
</dbReference>
<dbReference type="GO" id="GO:0003735">
    <property type="term" value="F:structural constituent of ribosome"/>
    <property type="evidence" value="ECO:0007669"/>
    <property type="project" value="InterPro"/>
</dbReference>
<dbReference type="SMART" id="SM00739">
    <property type="entry name" value="KOW"/>
    <property type="match status" value="1"/>
</dbReference>
<evidence type="ECO:0000256" key="7">
    <source>
        <dbReference type="ARBA" id="ARBA00058688"/>
    </source>
</evidence>
<name>D0KXI3_HALNC</name>
<dbReference type="KEGG" id="hna:Hneap_0334"/>
<keyword evidence="4 8" id="KW-0689">Ribosomal protein</keyword>
<keyword evidence="12" id="KW-1185">Reference proteome</keyword>
<dbReference type="InterPro" id="IPR057264">
    <property type="entry name" value="Ribosomal_uL24_C"/>
</dbReference>
<evidence type="ECO:0000256" key="9">
    <source>
        <dbReference type="RuleBase" id="RU003477"/>
    </source>
</evidence>
<evidence type="ECO:0000256" key="3">
    <source>
        <dbReference type="ARBA" id="ARBA00022884"/>
    </source>
</evidence>
<accession>D0KXI3</accession>
<comment type="function">
    <text evidence="8">One of two assembly initiator proteins, it binds directly to the 5'-end of the 23S rRNA, where it nucleates assembly of the 50S subunit.</text>
</comment>
<dbReference type="GO" id="GO:0019843">
    <property type="term" value="F:rRNA binding"/>
    <property type="evidence" value="ECO:0007669"/>
    <property type="project" value="UniProtKB-UniRule"/>
</dbReference>
<dbReference type="eggNOG" id="COG0198">
    <property type="taxonomic scope" value="Bacteria"/>
</dbReference>
<dbReference type="InterPro" id="IPR041988">
    <property type="entry name" value="Ribosomal_uL24_KOW"/>
</dbReference>
<dbReference type="RefSeq" id="WP_012823233.1">
    <property type="nucleotide sequence ID" value="NC_013422.1"/>
</dbReference>
<dbReference type="PANTHER" id="PTHR12903">
    <property type="entry name" value="MITOCHONDRIAL RIBOSOMAL PROTEIN L24"/>
    <property type="match status" value="1"/>
</dbReference>
<dbReference type="InterPro" id="IPR003256">
    <property type="entry name" value="Ribosomal_uL24"/>
</dbReference>
<dbReference type="InterPro" id="IPR008991">
    <property type="entry name" value="Translation_prot_SH3-like_sf"/>
</dbReference>
<evidence type="ECO:0000256" key="6">
    <source>
        <dbReference type="ARBA" id="ARBA00035206"/>
    </source>
</evidence>
<dbReference type="NCBIfam" id="TIGR01079">
    <property type="entry name" value="rplX_bact"/>
    <property type="match status" value="1"/>
</dbReference>
<comment type="function">
    <text evidence="7 8">One of the proteins that surrounds the polypeptide exit tunnel on the outside of the subunit.</text>
</comment>
<dbReference type="STRING" id="555778.Hneap_0334"/>